<proteinExistence type="predicted"/>
<reference evidence="2" key="1">
    <citation type="submission" date="2016-06" db="EMBL/GenBank/DDBJ databases">
        <title>Parallel loss of symbiosis genes in relatives of nitrogen-fixing non-legume Parasponia.</title>
        <authorList>
            <person name="Van Velzen R."/>
            <person name="Holmer R."/>
            <person name="Bu F."/>
            <person name="Rutten L."/>
            <person name="Van Zeijl A."/>
            <person name="Liu W."/>
            <person name="Santuari L."/>
            <person name="Cao Q."/>
            <person name="Sharma T."/>
            <person name="Shen D."/>
            <person name="Roswanjaya Y."/>
            <person name="Wardhani T."/>
            <person name="Kalhor M.S."/>
            <person name="Jansen J."/>
            <person name="Van den Hoogen J."/>
            <person name="Gungor B."/>
            <person name="Hartog M."/>
            <person name="Hontelez J."/>
            <person name="Verver J."/>
            <person name="Yang W.-C."/>
            <person name="Schijlen E."/>
            <person name="Repin R."/>
            <person name="Schilthuizen M."/>
            <person name="Schranz E."/>
            <person name="Heidstra R."/>
            <person name="Miyata K."/>
            <person name="Fedorova E."/>
            <person name="Kohlen W."/>
            <person name="Bisseling T."/>
            <person name="Smit S."/>
            <person name="Geurts R."/>
        </authorList>
    </citation>
    <scope>NUCLEOTIDE SEQUENCE [LARGE SCALE GENOMIC DNA]</scope>
    <source>
        <strain evidence="2">cv. RG33-2</strain>
    </source>
</reference>
<dbReference type="EMBL" id="JXTC01000426">
    <property type="protein sequence ID" value="PON54894.1"/>
    <property type="molecule type" value="Genomic_DNA"/>
</dbReference>
<keyword evidence="2" id="KW-1185">Reference proteome</keyword>
<organism evidence="1 2">
    <name type="scientific">Trema orientale</name>
    <name type="common">Charcoal tree</name>
    <name type="synonym">Celtis orientalis</name>
    <dbReference type="NCBI Taxonomy" id="63057"/>
    <lineage>
        <taxon>Eukaryota</taxon>
        <taxon>Viridiplantae</taxon>
        <taxon>Streptophyta</taxon>
        <taxon>Embryophyta</taxon>
        <taxon>Tracheophyta</taxon>
        <taxon>Spermatophyta</taxon>
        <taxon>Magnoliopsida</taxon>
        <taxon>eudicotyledons</taxon>
        <taxon>Gunneridae</taxon>
        <taxon>Pentapetalae</taxon>
        <taxon>rosids</taxon>
        <taxon>fabids</taxon>
        <taxon>Rosales</taxon>
        <taxon>Cannabaceae</taxon>
        <taxon>Trema</taxon>
    </lineage>
</organism>
<gene>
    <name evidence="1" type="ORF">TorRG33x02_301270</name>
</gene>
<accession>A0A2P5C1J3</accession>
<dbReference type="AlphaFoldDB" id="A0A2P5C1J3"/>
<name>A0A2P5C1J3_TREOI</name>
<sequence length="104" mass="11955">MQSLMPNSFPHVTLTSFLPPPPPLPFRHCHHHHCHHHHRHRLLVLLSPFRHLGQLDLDHYVLLLASSSITSYVICSSYHYSASSVPVAEFDTSRWRPPACYKGT</sequence>
<dbReference type="InParanoid" id="A0A2P5C1J3"/>
<evidence type="ECO:0000313" key="2">
    <source>
        <dbReference type="Proteomes" id="UP000237000"/>
    </source>
</evidence>
<dbReference type="Proteomes" id="UP000237000">
    <property type="component" value="Unassembled WGS sequence"/>
</dbReference>
<evidence type="ECO:0000313" key="1">
    <source>
        <dbReference type="EMBL" id="PON54894.1"/>
    </source>
</evidence>
<protein>
    <submittedName>
        <fullName evidence="1">Uncharacterized protein</fullName>
    </submittedName>
</protein>
<comment type="caution">
    <text evidence="1">The sequence shown here is derived from an EMBL/GenBank/DDBJ whole genome shotgun (WGS) entry which is preliminary data.</text>
</comment>